<evidence type="ECO:0000256" key="1">
    <source>
        <dbReference type="ARBA" id="ARBA00023015"/>
    </source>
</evidence>
<feature type="domain" description="HTH gntR-type" evidence="4">
    <location>
        <begin position="3"/>
        <end position="71"/>
    </location>
</feature>
<gene>
    <name evidence="5" type="ORF">G127AT_14865</name>
</gene>
<dbReference type="SUPFAM" id="SSF46785">
    <property type="entry name" value="Winged helix' DNA-binding domain"/>
    <property type="match status" value="1"/>
</dbReference>
<dbReference type="SMART" id="SM00345">
    <property type="entry name" value="HTH_GNTR"/>
    <property type="match status" value="1"/>
</dbReference>
<dbReference type="CDD" id="cd07377">
    <property type="entry name" value="WHTH_GntR"/>
    <property type="match status" value="1"/>
</dbReference>
<dbReference type="Proteomes" id="UP000671914">
    <property type="component" value="Chromosome"/>
</dbReference>
<dbReference type="PRINTS" id="PR00035">
    <property type="entry name" value="HTHGNTR"/>
</dbReference>
<dbReference type="InterPro" id="IPR008920">
    <property type="entry name" value="TF_FadR/GntR_C"/>
</dbReference>
<keyword evidence="3" id="KW-0804">Transcription</keyword>
<keyword evidence="2" id="KW-0238">DNA-binding</keyword>
<dbReference type="Pfam" id="PF07729">
    <property type="entry name" value="FCD"/>
    <property type="match status" value="1"/>
</dbReference>
<dbReference type="InterPro" id="IPR011711">
    <property type="entry name" value="GntR_C"/>
</dbReference>
<reference evidence="5" key="1">
    <citation type="submission" date="2021-03" db="EMBL/GenBank/DDBJ databases">
        <title>Agromyces archimandritus sp. nov., isolated from the cockroach Archimandrita tessellata.</title>
        <authorList>
            <person name="Guzman J."/>
            <person name="Ortuzar M."/>
            <person name="Poehlein A."/>
            <person name="Daniel R."/>
            <person name="Trujillo M."/>
            <person name="Vilcinskas A."/>
        </authorList>
    </citation>
    <scope>NUCLEOTIDE SEQUENCE</scope>
    <source>
        <strain evidence="5">G127AT</strain>
    </source>
</reference>
<keyword evidence="1" id="KW-0805">Transcription regulation</keyword>
<evidence type="ECO:0000313" key="5">
    <source>
        <dbReference type="EMBL" id="QTX06350.1"/>
    </source>
</evidence>
<proteinExistence type="predicted"/>
<dbReference type="PANTHER" id="PTHR43537">
    <property type="entry name" value="TRANSCRIPTIONAL REGULATOR, GNTR FAMILY"/>
    <property type="match status" value="1"/>
</dbReference>
<evidence type="ECO:0000259" key="4">
    <source>
        <dbReference type="PROSITE" id="PS50949"/>
    </source>
</evidence>
<evidence type="ECO:0000256" key="3">
    <source>
        <dbReference type="ARBA" id="ARBA00023163"/>
    </source>
</evidence>
<keyword evidence="6" id="KW-1185">Reference proteome</keyword>
<evidence type="ECO:0000256" key="2">
    <source>
        <dbReference type="ARBA" id="ARBA00023125"/>
    </source>
</evidence>
<dbReference type="SUPFAM" id="SSF48008">
    <property type="entry name" value="GntR ligand-binding domain-like"/>
    <property type="match status" value="1"/>
</dbReference>
<dbReference type="KEGG" id="aarc:G127AT_14865"/>
<dbReference type="InterPro" id="IPR000524">
    <property type="entry name" value="Tscrpt_reg_HTH_GntR"/>
</dbReference>
<evidence type="ECO:0000313" key="6">
    <source>
        <dbReference type="Proteomes" id="UP000671914"/>
    </source>
</evidence>
<dbReference type="PROSITE" id="PS50949">
    <property type="entry name" value="HTH_GNTR"/>
    <property type="match status" value="1"/>
</dbReference>
<dbReference type="AlphaFoldDB" id="A0A975IQ71"/>
<dbReference type="GO" id="GO:0003677">
    <property type="term" value="F:DNA binding"/>
    <property type="evidence" value="ECO:0007669"/>
    <property type="project" value="UniProtKB-KW"/>
</dbReference>
<accession>A0A975IQ71</accession>
<name>A0A975IQ71_9MICO</name>
<dbReference type="Gene3D" id="1.20.120.530">
    <property type="entry name" value="GntR ligand-binding domain-like"/>
    <property type="match status" value="1"/>
</dbReference>
<dbReference type="EMBL" id="CP071696">
    <property type="protein sequence ID" value="QTX06350.1"/>
    <property type="molecule type" value="Genomic_DNA"/>
</dbReference>
<protein>
    <submittedName>
        <fullName evidence="5">FadR family transcriptional regulator</fullName>
    </submittedName>
</protein>
<dbReference type="PANTHER" id="PTHR43537:SF44">
    <property type="entry name" value="GNTR FAMILY REGULATORY PROTEIN"/>
    <property type="match status" value="1"/>
</dbReference>
<dbReference type="Gene3D" id="1.10.10.10">
    <property type="entry name" value="Winged helix-like DNA-binding domain superfamily/Winged helix DNA-binding domain"/>
    <property type="match status" value="1"/>
</dbReference>
<dbReference type="InterPro" id="IPR036388">
    <property type="entry name" value="WH-like_DNA-bd_sf"/>
</dbReference>
<dbReference type="SMART" id="SM00895">
    <property type="entry name" value="FCD"/>
    <property type="match status" value="1"/>
</dbReference>
<dbReference type="InterPro" id="IPR036390">
    <property type="entry name" value="WH_DNA-bd_sf"/>
</dbReference>
<dbReference type="Pfam" id="PF00392">
    <property type="entry name" value="GntR"/>
    <property type="match status" value="1"/>
</dbReference>
<dbReference type="GO" id="GO:0003700">
    <property type="term" value="F:DNA-binding transcription factor activity"/>
    <property type="evidence" value="ECO:0007669"/>
    <property type="project" value="InterPro"/>
</dbReference>
<sequence length="237" mass="25611">MPLSRGEQIARALSDRIVDGDIAPGERLPSEAKLSAEFGASRAAVREALQRLKTLGYVRTRTGSGSYALTPPAEQGDDTWLTARSDAERGELVVFRTAIETEAAASAARHRSEADLVEMRAALEAIDAARRPSDSVDADFRFHRTIARAAGNRYLAAALDRIGARAIVVPASRIAHGDRLPAATASVRAEHSAIADAIERSDPLAAQAAMRAHLVASERRRTVDGIEPDRREQHRYS</sequence>
<organism evidence="5 6">
    <name type="scientific">Agromyces archimandritae</name>
    <dbReference type="NCBI Taxonomy" id="2781962"/>
    <lineage>
        <taxon>Bacteria</taxon>
        <taxon>Bacillati</taxon>
        <taxon>Actinomycetota</taxon>
        <taxon>Actinomycetes</taxon>
        <taxon>Micrococcales</taxon>
        <taxon>Microbacteriaceae</taxon>
        <taxon>Agromyces</taxon>
    </lineage>
</organism>